<dbReference type="RefSeq" id="WP_064583589.1">
    <property type="nucleotide sequence ID" value="NZ_CP015878.1"/>
</dbReference>
<name>A0A1A9KEN0_9PSED</name>
<dbReference type="PANTHER" id="PTHR34596">
    <property type="entry name" value="CHITOPORIN"/>
    <property type="match status" value="1"/>
</dbReference>
<evidence type="ECO:0000256" key="1">
    <source>
        <dbReference type="ARBA" id="ARBA00009075"/>
    </source>
</evidence>
<evidence type="ECO:0000313" key="5">
    <source>
        <dbReference type="Proteomes" id="UP000077748"/>
    </source>
</evidence>
<dbReference type="Proteomes" id="UP000077748">
    <property type="component" value="Chromosome"/>
</dbReference>
<gene>
    <name evidence="4" type="ORF">A9C11_19200</name>
</gene>
<organism evidence="4 5">
    <name type="scientific">Pseudomonas citronellolis</name>
    <dbReference type="NCBI Taxonomy" id="53408"/>
    <lineage>
        <taxon>Bacteria</taxon>
        <taxon>Pseudomonadati</taxon>
        <taxon>Pseudomonadota</taxon>
        <taxon>Gammaproteobacteria</taxon>
        <taxon>Pseudomonadales</taxon>
        <taxon>Pseudomonadaceae</taxon>
        <taxon>Pseudomonas</taxon>
    </lineage>
</organism>
<dbReference type="Pfam" id="PF03573">
    <property type="entry name" value="OprD"/>
    <property type="match status" value="1"/>
</dbReference>
<comment type="similarity">
    <text evidence="1">Belongs to the outer membrane porin (Opr) (TC 1.B.25) family.</text>
</comment>
<evidence type="ECO:0000256" key="3">
    <source>
        <dbReference type="ARBA" id="ARBA00022729"/>
    </source>
</evidence>
<dbReference type="InterPro" id="IPR023614">
    <property type="entry name" value="Porin_dom_sf"/>
</dbReference>
<dbReference type="InterPro" id="IPR005318">
    <property type="entry name" value="OM_porin_bac"/>
</dbReference>
<dbReference type="AlphaFoldDB" id="A0A1A9KEN0"/>
<proteinExistence type="inferred from homology"/>
<sequence length="448" mass="49633">MHISETRARRFAGPLALLAPFTAELALADERRLFEDSSLVLNTRHWYSHEIARKDSYFRVPDDEGGRPVRDRVAWLQGLKLDYVSGYSQGEQGLGMDFSLYGAVALERSREAVAGGSTRLLVERDGEVVDQWGKVGIAALKLKAGATEAKIGRQQIRTPVMSYADTRTLPASFDGISLQSHDLPGLTFKAGHFQRATPRTGAGSQDLSLTFSTRLVESDWIAYAGGDYRLGERGRASLYLSRFDDVWDRTYAGWAQRYRLGELDLGLRLDFYDTRSSGRENAGRIGQQAYGASVAPGYANHTLKLAFQQIDGDEYFDFPAESNAFDLPNAMLSYYNGPNERSFQVSYGTDWTPYGLPGFKSLFWYVKGWGIDGSDYDGGPRAAYNSVLGQKGESHYEVGGLLSYAVQSGPLRGVGLSTGYIWHRASAGQIEGNLEEFRLIIDAPLRLL</sequence>
<dbReference type="PANTHER" id="PTHR34596:SF2">
    <property type="entry name" value="CHITOPORIN"/>
    <property type="match status" value="1"/>
</dbReference>
<protein>
    <submittedName>
        <fullName evidence="4">Porin</fullName>
    </submittedName>
</protein>
<reference evidence="4 5" key="1">
    <citation type="submission" date="2016-05" db="EMBL/GenBank/DDBJ databases">
        <title>Genome Sequence of Pseudomonas citronellolis Strain SJTE-3, an Estrogens and Persistent Organic Pollutants degradation strain.</title>
        <authorList>
            <person name="Liang R."/>
        </authorList>
    </citation>
    <scope>NUCLEOTIDE SEQUENCE [LARGE SCALE GENOMIC DNA]</scope>
    <source>
        <strain evidence="4 5">SJTE-3</strain>
    </source>
</reference>
<dbReference type="GO" id="GO:0015288">
    <property type="term" value="F:porin activity"/>
    <property type="evidence" value="ECO:0007669"/>
    <property type="project" value="TreeGrafter"/>
</dbReference>
<keyword evidence="3" id="KW-0732">Signal</keyword>
<dbReference type="GO" id="GO:0016020">
    <property type="term" value="C:membrane"/>
    <property type="evidence" value="ECO:0007669"/>
    <property type="project" value="InterPro"/>
</dbReference>
<dbReference type="Gene3D" id="2.40.160.10">
    <property type="entry name" value="Porin"/>
    <property type="match status" value="1"/>
</dbReference>
<evidence type="ECO:0000313" key="4">
    <source>
        <dbReference type="EMBL" id="ANI15968.1"/>
    </source>
</evidence>
<keyword evidence="2" id="KW-0813">Transport</keyword>
<evidence type="ECO:0000256" key="2">
    <source>
        <dbReference type="ARBA" id="ARBA00022448"/>
    </source>
</evidence>
<dbReference type="EMBL" id="CP015878">
    <property type="protein sequence ID" value="ANI15968.1"/>
    <property type="molecule type" value="Genomic_DNA"/>
</dbReference>
<accession>A0A1A9KEN0</accession>